<dbReference type="AlphaFoldDB" id="A0A822ZGZ0"/>
<keyword evidence="5" id="KW-0732">Signal</keyword>
<sequence>MANFFGCFFFVLLVLSVASMFPSSDAAYGGPPCVAVQPLGSAECNIRACMTWCYRAHDGHGDCRKDGDFNYCLCVYNC</sequence>
<evidence type="ECO:0000256" key="4">
    <source>
        <dbReference type="ARBA" id="ARBA00022821"/>
    </source>
</evidence>
<keyword evidence="7" id="KW-1185">Reference proteome</keyword>
<feature type="signal peptide" evidence="5">
    <location>
        <begin position="1"/>
        <end position="26"/>
    </location>
</feature>
<dbReference type="InterPro" id="IPR010851">
    <property type="entry name" value="DEFL"/>
</dbReference>
<evidence type="ECO:0000313" key="6">
    <source>
        <dbReference type="EMBL" id="DAD45374.1"/>
    </source>
</evidence>
<keyword evidence="2" id="KW-0929">Antimicrobial</keyword>
<evidence type="ECO:0000313" key="7">
    <source>
        <dbReference type="Proteomes" id="UP000607653"/>
    </source>
</evidence>
<keyword evidence="3" id="KW-0295">Fungicide</keyword>
<evidence type="ECO:0000256" key="3">
    <source>
        <dbReference type="ARBA" id="ARBA00022577"/>
    </source>
</evidence>
<organism evidence="6 7">
    <name type="scientific">Nelumbo nucifera</name>
    <name type="common">Sacred lotus</name>
    <dbReference type="NCBI Taxonomy" id="4432"/>
    <lineage>
        <taxon>Eukaryota</taxon>
        <taxon>Viridiplantae</taxon>
        <taxon>Streptophyta</taxon>
        <taxon>Embryophyta</taxon>
        <taxon>Tracheophyta</taxon>
        <taxon>Spermatophyta</taxon>
        <taxon>Magnoliopsida</taxon>
        <taxon>Proteales</taxon>
        <taxon>Nelumbonaceae</taxon>
        <taxon>Nelumbo</taxon>
    </lineage>
</organism>
<dbReference type="Proteomes" id="UP000607653">
    <property type="component" value="Unassembled WGS sequence"/>
</dbReference>
<dbReference type="Pfam" id="PF07333">
    <property type="entry name" value="SLR1-BP"/>
    <property type="match status" value="1"/>
</dbReference>
<evidence type="ECO:0000256" key="2">
    <source>
        <dbReference type="ARBA" id="ARBA00022529"/>
    </source>
</evidence>
<keyword evidence="4" id="KW-0611">Plant defense</keyword>
<dbReference type="GO" id="GO:0050832">
    <property type="term" value="P:defense response to fungus"/>
    <property type="evidence" value="ECO:0007669"/>
    <property type="project" value="UniProtKB-KW"/>
</dbReference>
<gene>
    <name evidence="6" type="ORF">HUJ06_003604</name>
</gene>
<protein>
    <submittedName>
        <fullName evidence="6">Uncharacterized protein</fullName>
    </submittedName>
</protein>
<comment type="similarity">
    <text evidence="1">Belongs to the DEFL family.</text>
</comment>
<accession>A0A822ZGZ0</accession>
<feature type="chain" id="PRO_5032281064" evidence="5">
    <location>
        <begin position="27"/>
        <end position="78"/>
    </location>
</feature>
<name>A0A822ZGZ0_NELNU</name>
<proteinExistence type="inferred from homology"/>
<evidence type="ECO:0000256" key="1">
    <source>
        <dbReference type="ARBA" id="ARBA00006722"/>
    </source>
</evidence>
<dbReference type="GO" id="GO:0031640">
    <property type="term" value="P:killing of cells of another organism"/>
    <property type="evidence" value="ECO:0007669"/>
    <property type="project" value="UniProtKB-KW"/>
</dbReference>
<dbReference type="PANTHER" id="PTHR33830:SF3">
    <property type="entry name" value="DEFENSIN-LIKE PROTEIN 127-RELATED"/>
    <property type="match status" value="1"/>
</dbReference>
<dbReference type="EMBL" id="DUZY01000007">
    <property type="protein sequence ID" value="DAD45374.1"/>
    <property type="molecule type" value="Genomic_DNA"/>
</dbReference>
<reference evidence="6 7" key="1">
    <citation type="journal article" date="2020" name="Mol. Biol. Evol.">
        <title>Distinct Expression and Methylation Patterns for Genes with Different Fates following a Single Whole-Genome Duplication in Flowering Plants.</title>
        <authorList>
            <person name="Shi T."/>
            <person name="Rahmani R.S."/>
            <person name="Gugger P.F."/>
            <person name="Wang M."/>
            <person name="Li H."/>
            <person name="Zhang Y."/>
            <person name="Li Z."/>
            <person name="Wang Q."/>
            <person name="Van de Peer Y."/>
            <person name="Marchal K."/>
            <person name="Chen J."/>
        </authorList>
    </citation>
    <scope>NUCLEOTIDE SEQUENCE [LARGE SCALE GENOMIC DNA]</scope>
    <source>
        <tissue evidence="6">Leaf</tissue>
    </source>
</reference>
<dbReference type="PANTHER" id="PTHR33830">
    <property type="entry name" value="DEFENSIN-LIKE PROTEIN 184-RELATED"/>
    <property type="match status" value="1"/>
</dbReference>
<evidence type="ECO:0000256" key="5">
    <source>
        <dbReference type="SAM" id="SignalP"/>
    </source>
</evidence>
<comment type="caution">
    <text evidence="6">The sequence shown here is derived from an EMBL/GenBank/DDBJ whole genome shotgun (WGS) entry which is preliminary data.</text>
</comment>